<feature type="domain" description="Glycosyl transferase family 1" evidence="1">
    <location>
        <begin position="195"/>
        <end position="359"/>
    </location>
</feature>
<dbReference type="Pfam" id="PF00534">
    <property type="entry name" value="Glycos_transf_1"/>
    <property type="match status" value="1"/>
</dbReference>
<dbReference type="RefSeq" id="WP_193799638.1">
    <property type="nucleotide sequence ID" value="NZ_JADEWC010000003.1"/>
</dbReference>
<organism evidence="3 4">
    <name type="scientific">Cyanobacterium stanieri LEGE 03274</name>
    <dbReference type="NCBI Taxonomy" id="1828756"/>
    <lineage>
        <taxon>Bacteria</taxon>
        <taxon>Bacillati</taxon>
        <taxon>Cyanobacteriota</taxon>
        <taxon>Cyanophyceae</taxon>
        <taxon>Oscillatoriophycideae</taxon>
        <taxon>Chroococcales</taxon>
        <taxon>Geminocystaceae</taxon>
        <taxon>Cyanobacterium</taxon>
    </lineage>
</organism>
<dbReference type="InterPro" id="IPR028098">
    <property type="entry name" value="Glyco_trans_4-like_N"/>
</dbReference>
<comment type="caution">
    <text evidence="3">The sequence shown here is derived from an EMBL/GenBank/DDBJ whole genome shotgun (WGS) entry which is preliminary data.</text>
</comment>
<dbReference type="PANTHER" id="PTHR45947:SF3">
    <property type="entry name" value="SULFOQUINOVOSYL TRANSFERASE SQD2"/>
    <property type="match status" value="1"/>
</dbReference>
<dbReference type="CDD" id="cd03801">
    <property type="entry name" value="GT4_PimA-like"/>
    <property type="match status" value="1"/>
</dbReference>
<evidence type="ECO:0000313" key="3">
    <source>
        <dbReference type="EMBL" id="MBE9221441.1"/>
    </source>
</evidence>
<proteinExistence type="predicted"/>
<sequence length="380" mass="43124">MRIAYICADAGIPVFGEKGCSIHVQEIIRCFIKKGAKISLFTPRLGGEIPQEFKDNIDIYLLPPIPKGELELREKKAISINHTLYQLLEQNHPFDLIYERYSLWSYQGIEYGYKHNIPTILEVNSPLIDEQEKHRGLFHKIEAENIAHKVFNLTNHIVAVSEEIKSYLKSYLANTEKIKVISNGVNPERFSDVSRNLKKDIFTIGFVGTLKPWHGLNILLDAFNNFYKKYPQGRLLIVGDGTQKEKLIQDISNKKLEAVVTLTGKVSPNKIPLLLSQMDVGVAPYPALKNFYFSPLKVYEYMAASLPVIASDIGQLKTIISHDKNGFLVPAGDINALIYYLEQLFNNPLLAQKMGQNGHSYVINNHTWIQVTDSILNLIK</sequence>
<evidence type="ECO:0000259" key="1">
    <source>
        <dbReference type="Pfam" id="PF00534"/>
    </source>
</evidence>
<evidence type="ECO:0000313" key="4">
    <source>
        <dbReference type="Proteomes" id="UP000654604"/>
    </source>
</evidence>
<accession>A0ABR9V0M8</accession>
<dbReference type="PANTHER" id="PTHR45947">
    <property type="entry name" value="SULFOQUINOVOSYL TRANSFERASE SQD2"/>
    <property type="match status" value="1"/>
</dbReference>
<name>A0ABR9V0M8_9CHRO</name>
<dbReference type="SUPFAM" id="SSF53756">
    <property type="entry name" value="UDP-Glycosyltransferase/glycogen phosphorylase"/>
    <property type="match status" value="1"/>
</dbReference>
<gene>
    <name evidence="3" type="ORF">IQ215_01905</name>
</gene>
<dbReference type="InterPro" id="IPR050194">
    <property type="entry name" value="Glycosyltransferase_grp1"/>
</dbReference>
<keyword evidence="4" id="KW-1185">Reference proteome</keyword>
<feature type="domain" description="Glycosyltransferase subfamily 4-like N-terminal" evidence="2">
    <location>
        <begin position="19"/>
        <end position="189"/>
    </location>
</feature>
<dbReference type="Gene3D" id="3.40.50.2000">
    <property type="entry name" value="Glycogen Phosphorylase B"/>
    <property type="match status" value="2"/>
</dbReference>
<dbReference type="EMBL" id="JADEWC010000003">
    <property type="protein sequence ID" value="MBE9221441.1"/>
    <property type="molecule type" value="Genomic_DNA"/>
</dbReference>
<reference evidence="3 4" key="1">
    <citation type="submission" date="2020-10" db="EMBL/GenBank/DDBJ databases">
        <authorList>
            <person name="Castelo-Branco R."/>
            <person name="Eusebio N."/>
            <person name="Adriana R."/>
            <person name="Vieira A."/>
            <person name="Brugerolle De Fraissinette N."/>
            <person name="Rezende De Castro R."/>
            <person name="Schneider M.P."/>
            <person name="Vasconcelos V."/>
            <person name="Leao P.N."/>
        </authorList>
    </citation>
    <scope>NUCLEOTIDE SEQUENCE [LARGE SCALE GENOMIC DNA]</scope>
    <source>
        <strain evidence="3 4">LEGE 03274</strain>
    </source>
</reference>
<dbReference type="InterPro" id="IPR001296">
    <property type="entry name" value="Glyco_trans_1"/>
</dbReference>
<protein>
    <submittedName>
        <fullName evidence="3">Glycosyltransferase family 4 protein</fullName>
    </submittedName>
</protein>
<dbReference type="Proteomes" id="UP000654604">
    <property type="component" value="Unassembled WGS sequence"/>
</dbReference>
<dbReference type="Pfam" id="PF13439">
    <property type="entry name" value="Glyco_transf_4"/>
    <property type="match status" value="1"/>
</dbReference>
<evidence type="ECO:0000259" key="2">
    <source>
        <dbReference type="Pfam" id="PF13439"/>
    </source>
</evidence>